<feature type="domain" description="HemN C-terminal" evidence="1">
    <location>
        <begin position="35"/>
        <end position="100"/>
    </location>
</feature>
<reference evidence="2" key="1">
    <citation type="submission" date="2019-08" db="EMBL/GenBank/DDBJ databases">
        <authorList>
            <person name="Kucharzyk K."/>
            <person name="Murdoch R.W."/>
            <person name="Higgins S."/>
            <person name="Loffler F."/>
        </authorList>
    </citation>
    <scope>NUCLEOTIDE SEQUENCE</scope>
</reference>
<dbReference type="InterPro" id="IPR010723">
    <property type="entry name" value="HemN_C"/>
</dbReference>
<dbReference type="SUPFAM" id="SSF102114">
    <property type="entry name" value="Radical SAM enzymes"/>
    <property type="match status" value="1"/>
</dbReference>
<evidence type="ECO:0000313" key="2">
    <source>
        <dbReference type="EMBL" id="MPN62812.1"/>
    </source>
</evidence>
<gene>
    <name evidence="2" type="primary">hemN_63</name>
    <name evidence="2" type="ORF">SDC9_210565</name>
</gene>
<protein>
    <submittedName>
        <fullName evidence="2">Oxygen-independent coproporphyrinogen-III oxidase-like protein YqeR</fullName>
        <ecNumber evidence="2">1.3.99.-</ecNumber>
    </submittedName>
</protein>
<proteinExistence type="predicted"/>
<organism evidence="2">
    <name type="scientific">bioreactor metagenome</name>
    <dbReference type="NCBI Taxonomy" id="1076179"/>
    <lineage>
        <taxon>unclassified sequences</taxon>
        <taxon>metagenomes</taxon>
        <taxon>ecological metagenomes</taxon>
    </lineage>
</organism>
<sequence length="110" mass="12924">MRQKRWTRFANVDSLDEYYRLLARGKRPLAETICLTPRDEMFECVMLGLRLVRGMERTKFSSRFGLDVAEAYPLAMEKLRKRGWVNETEDAISLNRIGLDLQNEALGFFM</sequence>
<dbReference type="EMBL" id="VSSQ01141390">
    <property type="protein sequence ID" value="MPN62812.1"/>
    <property type="molecule type" value="Genomic_DNA"/>
</dbReference>
<name>A0A645JHX1_9ZZZZ</name>
<dbReference type="EC" id="1.3.99.-" evidence="2"/>
<comment type="caution">
    <text evidence="2">The sequence shown here is derived from an EMBL/GenBank/DDBJ whole genome shotgun (WGS) entry which is preliminary data.</text>
</comment>
<keyword evidence="2" id="KW-0560">Oxidoreductase</keyword>
<dbReference type="GO" id="GO:0016491">
    <property type="term" value="F:oxidoreductase activity"/>
    <property type="evidence" value="ECO:0007669"/>
    <property type="project" value="UniProtKB-KW"/>
</dbReference>
<accession>A0A645JHX1</accession>
<dbReference type="AlphaFoldDB" id="A0A645JHX1"/>
<dbReference type="Pfam" id="PF06969">
    <property type="entry name" value="HemN_C"/>
    <property type="match status" value="1"/>
</dbReference>
<dbReference type="InterPro" id="IPR058240">
    <property type="entry name" value="rSAM_sf"/>
</dbReference>
<evidence type="ECO:0000259" key="1">
    <source>
        <dbReference type="Pfam" id="PF06969"/>
    </source>
</evidence>